<gene>
    <name evidence="1" type="ORF">RM539_07770</name>
</gene>
<proteinExistence type="predicted"/>
<evidence type="ECO:0000313" key="1">
    <source>
        <dbReference type="EMBL" id="MDT0676477.1"/>
    </source>
</evidence>
<dbReference type="Proteomes" id="UP001262582">
    <property type="component" value="Unassembled WGS sequence"/>
</dbReference>
<name>A0ABU3D4L9_9FLAO</name>
<reference evidence="1 2" key="1">
    <citation type="submission" date="2023-09" db="EMBL/GenBank/DDBJ databases">
        <authorList>
            <person name="Rey-Velasco X."/>
        </authorList>
    </citation>
    <scope>NUCLEOTIDE SEQUENCE [LARGE SCALE GENOMIC DNA]</scope>
    <source>
        <strain evidence="1 2">F117</strain>
    </source>
</reference>
<organism evidence="1 2">
    <name type="scientific">Autumnicola musiva</name>
    <dbReference type="NCBI Taxonomy" id="3075589"/>
    <lineage>
        <taxon>Bacteria</taxon>
        <taxon>Pseudomonadati</taxon>
        <taxon>Bacteroidota</taxon>
        <taxon>Flavobacteriia</taxon>
        <taxon>Flavobacteriales</taxon>
        <taxon>Flavobacteriaceae</taxon>
        <taxon>Autumnicola</taxon>
    </lineage>
</organism>
<dbReference type="EMBL" id="JAVRHK010000004">
    <property type="protein sequence ID" value="MDT0676477.1"/>
    <property type="molecule type" value="Genomic_DNA"/>
</dbReference>
<evidence type="ECO:0000313" key="2">
    <source>
        <dbReference type="Proteomes" id="UP001262582"/>
    </source>
</evidence>
<dbReference type="RefSeq" id="WP_311502821.1">
    <property type="nucleotide sequence ID" value="NZ_JAVRHK010000004.1"/>
</dbReference>
<dbReference type="Pfam" id="PF14253">
    <property type="entry name" value="AbiH"/>
    <property type="match status" value="1"/>
</dbReference>
<comment type="caution">
    <text evidence="1">The sequence shown here is derived from an EMBL/GenBank/DDBJ whole genome shotgun (WGS) entry which is preliminary data.</text>
</comment>
<accession>A0ABU3D4L9</accession>
<keyword evidence="2" id="KW-1185">Reference proteome</keyword>
<dbReference type="InterPro" id="IPR025935">
    <property type="entry name" value="AbiH"/>
</dbReference>
<protein>
    <submittedName>
        <fullName evidence="1">Bacteriophage abortive infection AbiH family protein</fullName>
    </submittedName>
</protein>
<sequence>MNKLYIIGNGFDLYHCLDTWYSSFGIYLQKTDEETYDHLLEYLYLPELDEEDEVSLKDPLWSTFENSLAGLDIEEVLEKFSEYSANPGSDDFSDGDWDTIRVYVSEVKKHLTDKLLENFKTFVQNVHYPDTDDLTLLNLEENAIYLNFNYTKTLELYYNIPSDQILYIHNKADGISPLILGHGLHPEKFRKEEPKMPENMSLEEQEQWMDFQSNNYDLSIENGRDELIDYFQTTFKSTEKIISNNISFFNSLKSIQEINVLGHSISQVDALYFKTIIGMPNKNKITWNVSYHKEDEKLKKKQSLIDLGLDASQINLCKMEDFI</sequence>